<comment type="caution">
    <text evidence="7">The sequence shown here is derived from an EMBL/GenBank/DDBJ whole genome shotgun (WGS) entry which is preliminary data.</text>
</comment>
<name>A0AAE1IZ93_9FABA</name>
<evidence type="ECO:0000259" key="6">
    <source>
        <dbReference type="PROSITE" id="PS51999"/>
    </source>
</evidence>
<keyword evidence="8" id="KW-1185">Reference proteome</keyword>
<evidence type="ECO:0000256" key="2">
    <source>
        <dbReference type="ARBA" id="ARBA00022771"/>
    </source>
</evidence>
<evidence type="ECO:0000256" key="5">
    <source>
        <dbReference type="SAM" id="MobiDB-lite"/>
    </source>
</evidence>
<dbReference type="EMBL" id="JAWXYG010000010">
    <property type="protein sequence ID" value="KAK4260787.1"/>
    <property type="molecule type" value="Genomic_DNA"/>
</dbReference>
<accession>A0AAE1IZ93</accession>
<dbReference type="Pfam" id="PF06839">
    <property type="entry name" value="Zn_ribbon_GRF"/>
    <property type="match status" value="1"/>
</dbReference>
<keyword evidence="1" id="KW-0479">Metal-binding</keyword>
<gene>
    <name evidence="7" type="ORF">QN277_003858</name>
</gene>
<organism evidence="7 8">
    <name type="scientific">Acacia crassicarpa</name>
    <name type="common">northern wattle</name>
    <dbReference type="NCBI Taxonomy" id="499986"/>
    <lineage>
        <taxon>Eukaryota</taxon>
        <taxon>Viridiplantae</taxon>
        <taxon>Streptophyta</taxon>
        <taxon>Embryophyta</taxon>
        <taxon>Tracheophyta</taxon>
        <taxon>Spermatophyta</taxon>
        <taxon>Magnoliopsida</taxon>
        <taxon>eudicotyledons</taxon>
        <taxon>Gunneridae</taxon>
        <taxon>Pentapetalae</taxon>
        <taxon>rosids</taxon>
        <taxon>fabids</taxon>
        <taxon>Fabales</taxon>
        <taxon>Fabaceae</taxon>
        <taxon>Caesalpinioideae</taxon>
        <taxon>mimosoid clade</taxon>
        <taxon>Acacieae</taxon>
        <taxon>Acacia</taxon>
    </lineage>
</organism>
<evidence type="ECO:0000313" key="7">
    <source>
        <dbReference type="EMBL" id="KAK4260787.1"/>
    </source>
</evidence>
<dbReference type="PANTHER" id="PTHR33248">
    <property type="entry name" value="ZINC ION-BINDING PROTEIN"/>
    <property type="match status" value="1"/>
</dbReference>
<feature type="domain" description="GRF-type" evidence="6">
    <location>
        <begin position="43"/>
        <end position="85"/>
    </location>
</feature>
<keyword evidence="3" id="KW-0862">Zinc</keyword>
<dbReference type="AlphaFoldDB" id="A0AAE1IZ93"/>
<dbReference type="InterPro" id="IPR010666">
    <property type="entry name" value="Znf_GRF"/>
</dbReference>
<dbReference type="PROSITE" id="PS51999">
    <property type="entry name" value="ZF_GRF"/>
    <property type="match status" value="1"/>
</dbReference>
<evidence type="ECO:0000313" key="8">
    <source>
        <dbReference type="Proteomes" id="UP001293593"/>
    </source>
</evidence>
<evidence type="ECO:0000256" key="4">
    <source>
        <dbReference type="PROSITE-ProRule" id="PRU01343"/>
    </source>
</evidence>
<protein>
    <recommendedName>
        <fullName evidence="6">GRF-type domain-containing protein</fullName>
    </recommendedName>
</protein>
<feature type="region of interest" description="Disordered" evidence="5">
    <location>
        <begin position="1"/>
        <end position="21"/>
    </location>
</feature>
<dbReference type="Proteomes" id="UP001293593">
    <property type="component" value="Unassembled WGS sequence"/>
</dbReference>
<proteinExistence type="predicted"/>
<sequence length="108" mass="12660">MEQRRGMPKSTASTTLTSTRRRRVTMARRLDRDVGERWPSTMCQCGLFARLYTSWTEQNPGRRFFGCRNYRHGRGCGFFKWHDNEMGERAKDVINELLGHVETCGEPE</sequence>
<dbReference type="GO" id="GO:0008270">
    <property type="term" value="F:zinc ion binding"/>
    <property type="evidence" value="ECO:0007669"/>
    <property type="project" value="UniProtKB-KW"/>
</dbReference>
<reference evidence="7" key="1">
    <citation type="submission" date="2023-10" db="EMBL/GenBank/DDBJ databases">
        <title>Chromosome-level genome of the transformable northern wattle, Acacia crassicarpa.</title>
        <authorList>
            <person name="Massaro I."/>
            <person name="Sinha N.R."/>
            <person name="Poethig S."/>
            <person name="Leichty A.R."/>
        </authorList>
    </citation>
    <scope>NUCLEOTIDE SEQUENCE</scope>
    <source>
        <strain evidence="7">Acra3RX</strain>
        <tissue evidence="7">Leaf</tissue>
    </source>
</reference>
<evidence type="ECO:0000256" key="3">
    <source>
        <dbReference type="ARBA" id="ARBA00022833"/>
    </source>
</evidence>
<evidence type="ECO:0000256" key="1">
    <source>
        <dbReference type="ARBA" id="ARBA00022723"/>
    </source>
</evidence>
<keyword evidence="2 4" id="KW-0863">Zinc-finger</keyword>